<accession>A0A916UXJ0</accession>
<feature type="modified residue" description="4-aspartylphosphate" evidence="2">
    <location>
        <position position="53"/>
    </location>
</feature>
<dbReference type="CDD" id="cd17548">
    <property type="entry name" value="REC_DivK-like"/>
    <property type="match status" value="1"/>
</dbReference>
<keyword evidence="5" id="KW-1185">Reference proteome</keyword>
<evidence type="ECO:0000256" key="1">
    <source>
        <dbReference type="ARBA" id="ARBA00022553"/>
    </source>
</evidence>
<dbReference type="InterPro" id="IPR001789">
    <property type="entry name" value="Sig_transdc_resp-reg_receiver"/>
</dbReference>
<evidence type="ECO:0000313" key="5">
    <source>
        <dbReference type="Proteomes" id="UP000637423"/>
    </source>
</evidence>
<dbReference type="EMBL" id="BMED01000005">
    <property type="protein sequence ID" value="GGC92788.1"/>
    <property type="molecule type" value="Genomic_DNA"/>
</dbReference>
<reference evidence="4" key="2">
    <citation type="submission" date="2020-09" db="EMBL/GenBank/DDBJ databases">
        <authorList>
            <person name="Sun Q."/>
            <person name="Zhou Y."/>
        </authorList>
    </citation>
    <scope>NUCLEOTIDE SEQUENCE</scope>
    <source>
        <strain evidence="4">CGMCC 1.10998</strain>
    </source>
</reference>
<dbReference type="AlphaFoldDB" id="A0A916UXJ0"/>
<keyword evidence="1 2" id="KW-0597">Phosphoprotein</keyword>
<proteinExistence type="predicted"/>
<dbReference type="PANTHER" id="PTHR45339">
    <property type="entry name" value="HYBRID SIGNAL TRANSDUCTION HISTIDINE KINASE J"/>
    <property type="match status" value="1"/>
</dbReference>
<dbReference type="GO" id="GO:0000160">
    <property type="term" value="P:phosphorelay signal transduction system"/>
    <property type="evidence" value="ECO:0007669"/>
    <property type="project" value="InterPro"/>
</dbReference>
<reference evidence="4" key="1">
    <citation type="journal article" date="2014" name="Int. J. Syst. Evol. Microbiol.">
        <title>Complete genome sequence of Corynebacterium casei LMG S-19264T (=DSM 44701T), isolated from a smear-ripened cheese.</title>
        <authorList>
            <consortium name="US DOE Joint Genome Institute (JGI-PGF)"/>
            <person name="Walter F."/>
            <person name="Albersmeier A."/>
            <person name="Kalinowski J."/>
            <person name="Ruckert C."/>
        </authorList>
    </citation>
    <scope>NUCLEOTIDE SEQUENCE</scope>
    <source>
        <strain evidence="4">CGMCC 1.10998</strain>
    </source>
</reference>
<dbReference type="PANTHER" id="PTHR45339:SF3">
    <property type="entry name" value="HISTIDINE KINASE"/>
    <property type="match status" value="1"/>
</dbReference>
<comment type="caution">
    <text evidence="4">The sequence shown here is derived from an EMBL/GenBank/DDBJ whole genome shotgun (WGS) entry which is preliminary data.</text>
</comment>
<evidence type="ECO:0000313" key="4">
    <source>
        <dbReference type="EMBL" id="GGC92788.1"/>
    </source>
</evidence>
<dbReference type="SMART" id="SM00448">
    <property type="entry name" value="REC"/>
    <property type="match status" value="1"/>
</dbReference>
<dbReference type="Proteomes" id="UP000637423">
    <property type="component" value="Unassembled WGS sequence"/>
</dbReference>
<protein>
    <submittedName>
        <fullName evidence="4">Response regulator</fullName>
    </submittedName>
</protein>
<dbReference type="SUPFAM" id="SSF52172">
    <property type="entry name" value="CheY-like"/>
    <property type="match status" value="1"/>
</dbReference>
<evidence type="ECO:0000256" key="2">
    <source>
        <dbReference type="PROSITE-ProRule" id="PRU00169"/>
    </source>
</evidence>
<name>A0A916UXJ0_9BURK</name>
<dbReference type="Pfam" id="PF00072">
    <property type="entry name" value="Response_reg"/>
    <property type="match status" value="1"/>
</dbReference>
<sequence length="126" mass="13817">MTMKVLVVEDNEANMKLAVIVLESGGYQVVQAVDGAQGIEQARQELPDLILMDIQLPGTDGLTATRILKADAATRHIPIIALTAYAMKGDDERMFAAGCDGYITKPIHYPELLAQVARHLERDVER</sequence>
<dbReference type="PROSITE" id="PS50110">
    <property type="entry name" value="RESPONSE_REGULATORY"/>
    <property type="match status" value="1"/>
</dbReference>
<gene>
    <name evidence="4" type="ORF">GCM10011396_45070</name>
</gene>
<evidence type="ECO:0000259" key="3">
    <source>
        <dbReference type="PROSITE" id="PS50110"/>
    </source>
</evidence>
<dbReference type="InterPro" id="IPR011006">
    <property type="entry name" value="CheY-like_superfamily"/>
</dbReference>
<organism evidence="4 5">
    <name type="scientific">Undibacterium terreum</name>
    <dbReference type="NCBI Taxonomy" id="1224302"/>
    <lineage>
        <taxon>Bacteria</taxon>
        <taxon>Pseudomonadati</taxon>
        <taxon>Pseudomonadota</taxon>
        <taxon>Betaproteobacteria</taxon>
        <taxon>Burkholderiales</taxon>
        <taxon>Oxalobacteraceae</taxon>
        <taxon>Undibacterium</taxon>
    </lineage>
</organism>
<feature type="domain" description="Response regulatory" evidence="3">
    <location>
        <begin position="4"/>
        <end position="120"/>
    </location>
</feature>
<dbReference type="Gene3D" id="3.40.50.2300">
    <property type="match status" value="1"/>
</dbReference>